<dbReference type="STRING" id="1423750.FC89_GL000609"/>
<name>A0A0R1VKP8_9LACO</name>
<protein>
    <recommendedName>
        <fullName evidence="3">Stimulator of FtsZ polymerization and component of cell-division Z-ring</fullName>
    </recommendedName>
</protein>
<dbReference type="SUPFAM" id="SSF102829">
    <property type="entry name" value="Cell division protein ZapA-like"/>
    <property type="match status" value="1"/>
</dbReference>
<dbReference type="InterPro" id="IPR036192">
    <property type="entry name" value="Cell_div_ZapA-like_sf"/>
</dbReference>
<gene>
    <name evidence="1" type="ORF">FC89_GL000609</name>
</gene>
<reference evidence="1 2" key="1">
    <citation type="journal article" date="2015" name="Genome Announc.">
        <title>Expanding the biotechnology potential of lactobacilli through comparative genomics of 213 strains and associated genera.</title>
        <authorList>
            <person name="Sun Z."/>
            <person name="Harris H.M."/>
            <person name="McCann A."/>
            <person name="Guo C."/>
            <person name="Argimon S."/>
            <person name="Zhang W."/>
            <person name="Yang X."/>
            <person name="Jeffery I.B."/>
            <person name="Cooney J.C."/>
            <person name="Kagawa T.F."/>
            <person name="Liu W."/>
            <person name="Song Y."/>
            <person name="Salvetti E."/>
            <person name="Wrobel A."/>
            <person name="Rasinkangas P."/>
            <person name="Parkhill J."/>
            <person name="Rea M.C."/>
            <person name="O'Sullivan O."/>
            <person name="Ritari J."/>
            <person name="Douillard F.P."/>
            <person name="Paul Ross R."/>
            <person name="Yang R."/>
            <person name="Briner A.E."/>
            <person name="Felis G.E."/>
            <person name="de Vos W.M."/>
            <person name="Barrangou R."/>
            <person name="Klaenhammer T.R."/>
            <person name="Caufield P.W."/>
            <person name="Cui Y."/>
            <person name="Zhang H."/>
            <person name="O'Toole P.W."/>
        </authorList>
    </citation>
    <scope>NUCLEOTIDE SEQUENCE [LARGE SCALE GENOMIC DNA]</scope>
    <source>
        <strain evidence="1 2">DSM 18630</strain>
    </source>
</reference>
<keyword evidence="2" id="KW-1185">Reference proteome</keyword>
<sequence length="60" mass="6768">MKAVVKLVNQQLDEIKEMLPTISDERAAILLAVNAVSDQLYKAAELKETKQENEHSNKTE</sequence>
<accession>A0A0R1VKP8</accession>
<evidence type="ECO:0000313" key="2">
    <source>
        <dbReference type="Proteomes" id="UP000051451"/>
    </source>
</evidence>
<dbReference type="Pfam" id="PF05164">
    <property type="entry name" value="ZapA"/>
    <property type="match status" value="1"/>
</dbReference>
<proteinExistence type="predicted"/>
<evidence type="ECO:0000313" key="1">
    <source>
        <dbReference type="EMBL" id="KRM06464.1"/>
    </source>
</evidence>
<dbReference type="PATRIC" id="fig|1423750.3.peg.630"/>
<organism evidence="1 2">
    <name type="scientific">Liquorilactobacillus ghanensis DSM 18630</name>
    <dbReference type="NCBI Taxonomy" id="1423750"/>
    <lineage>
        <taxon>Bacteria</taxon>
        <taxon>Bacillati</taxon>
        <taxon>Bacillota</taxon>
        <taxon>Bacilli</taxon>
        <taxon>Lactobacillales</taxon>
        <taxon>Lactobacillaceae</taxon>
        <taxon>Liquorilactobacillus</taxon>
    </lineage>
</organism>
<evidence type="ECO:0008006" key="3">
    <source>
        <dbReference type="Google" id="ProtNLM"/>
    </source>
</evidence>
<dbReference type="EMBL" id="AZGB01000015">
    <property type="protein sequence ID" value="KRM06464.1"/>
    <property type="molecule type" value="Genomic_DNA"/>
</dbReference>
<dbReference type="AlphaFoldDB" id="A0A0R1VKP8"/>
<dbReference type="InterPro" id="IPR007838">
    <property type="entry name" value="Cell_div_ZapA-like"/>
</dbReference>
<dbReference type="Proteomes" id="UP000051451">
    <property type="component" value="Unassembled WGS sequence"/>
</dbReference>
<comment type="caution">
    <text evidence="1">The sequence shown here is derived from an EMBL/GenBank/DDBJ whole genome shotgun (WGS) entry which is preliminary data.</text>
</comment>